<evidence type="ECO:0000256" key="3">
    <source>
        <dbReference type="ARBA" id="ARBA00022898"/>
    </source>
</evidence>
<sequence>MFETRMHDREAGPARGRPLSFFTRAWIDASSTMAARMTLLVERWPRLSAIPHVDLGTSPTPLERMAKLSSVAGAEVWCKRDDLTGTLYGGNKVRKLEFLLAQAAAEGADTILTTGAAGSHHVLATTLYGRRRGFEVHAVVMPQVRNPHVEENLRADLKGGAILHPFSGYAMFPAAMAGVAAKLKVQKKRVFVIGPGGSDATGVLGYVEAGLEIARQLLDLPGREPDAIYVPLGSGGTAAGLAVGLAAAGVMAEIVAVRVTPRHLLNKPVLATLTRGLVQRLREHTDRFPGVGEIAMKNLTIEEGFLGEGYGYATGAGREAGRVAAETEGLTLDPAYTSKTLAALLAHARGPRKGQRLLYVHTLSSAPIEPLVEGAPPLSRALTKLMTEP</sequence>
<keyword evidence="3 5" id="KW-0663">Pyridoxal phosphate</keyword>
<evidence type="ECO:0000256" key="4">
    <source>
        <dbReference type="PIRSR" id="PIRSR006278-1"/>
    </source>
</evidence>
<dbReference type="KEGG" id="samy:DB32_000435"/>
<dbReference type="InterPro" id="IPR001926">
    <property type="entry name" value="TrpB-like_PALP"/>
</dbReference>
<evidence type="ECO:0000259" key="6">
    <source>
        <dbReference type="Pfam" id="PF00291"/>
    </source>
</evidence>
<dbReference type="Gene3D" id="3.40.50.1100">
    <property type="match status" value="2"/>
</dbReference>
<feature type="modified residue" description="N6-(pyridoxal phosphate)lysine" evidence="5">
    <location>
        <position position="92"/>
    </location>
</feature>
<dbReference type="PANTHER" id="PTHR43780:SF2">
    <property type="entry name" value="1-AMINOCYCLOPROPANE-1-CARBOXYLATE DEAMINASE-RELATED"/>
    <property type="match status" value="1"/>
</dbReference>
<comment type="similarity">
    <text evidence="2">Belongs to the ACC deaminase/D-cysteine desulfhydrase family.</text>
</comment>
<dbReference type="InterPro" id="IPR036052">
    <property type="entry name" value="TrpB-like_PALP_sf"/>
</dbReference>
<reference evidence="7 8" key="1">
    <citation type="submission" date="2015-03" db="EMBL/GenBank/DDBJ databases">
        <title>Genome assembly of Sandaracinus amylolyticus DSM 53668.</title>
        <authorList>
            <person name="Sharma G."/>
            <person name="Subramanian S."/>
        </authorList>
    </citation>
    <scope>NUCLEOTIDE SEQUENCE [LARGE SCALE GENOMIC DNA]</scope>
    <source>
        <strain evidence="7 8">DSM 53668</strain>
    </source>
</reference>
<evidence type="ECO:0000313" key="8">
    <source>
        <dbReference type="Proteomes" id="UP000034883"/>
    </source>
</evidence>
<gene>
    <name evidence="7" type="ORF">DB32_000435</name>
</gene>
<feature type="active site" description="Nucleophile" evidence="4">
    <location>
        <position position="119"/>
    </location>
</feature>
<dbReference type="Proteomes" id="UP000034883">
    <property type="component" value="Chromosome"/>
</dbReference>
<dbReference type="SUPFAM" id="SSF53686">
    <property type="entry name" value="Tryptophan synthase beta subunit-like PLP-dependent enzymes"/>
    <property type="match status" value="1"/>
</dbReference>
<dbReference type="OrthoDB" id="9801249at2"/>
<protein>
    <submittedName>
        <fullName evidence="7">D-cysteine desulfhydrase</fullName>
    </submittedName>
</protein>
<dbReference type="Pfam" id="PF00291">
    <property type="entry name" value="PALP"/>
    <property type="match status" value="1"/>
</dbReference>
<dbReference type="InterPro" id="IPR027278">
    <property type="entry name" value="ACCD_DCysDesulf"/>
</dbReference>
<dbReference type="EMBL" id="CP011125">
    <property type="protein sequence ID" value="AKF03286.1"/>
    <property type="molecule type" value="Genomic_DNA"/>
</dbReference>
<dbReference type="PANTHER" id="PTHR43780">
    <property type="entry name" value="1-AMINOCYCLOPROPANE-1-CARBOXYLATE DEAMINASE-RELATED"/>
    <property type="match status" value="1"/>
</dbReference>
<dbReference type="GO" id="GO:0019148">
    <property type="term" value="F:D-cysteine desulfhydrase activity"/>
    <property type="evidence" value="ECO:0007669"/>
    <property type="project" value="TreeGrafter"/>
</dbReference>
<organism evidence="7 8">
    <name type="scientific">Sandaracinus amylolyticus</name>
    <dbReference type="NCBI Taxonomy" id="927083"/>
    <lineage>
        <taxon>Bacteria</taxon>
        <taxon>Pseudomonadati</taxon>
        <taxon>Myxococcota</taxon>
        <taxon>Polyangia</taxon>
        <taxon>Polyangiales</taxon>
        <taxon>Sandaracinaceae</taxon>
        <taxon>Sandaracinus</taxon>
    </lineage>
</organism>
<comment type="cofactor">
    <cofactor evidence="1">
        <name>pyridoxal 5'-phosphate</name>
        <dbReference type="ChEBI" id="CHEBI:597326"/>
    </cofactor>
</comment>
<evidence type="ECO:0000256" key="2">
    <source>
        <dbReference type="ARBA" id="ARBA00008639"/>
    </source>
</evidence>
<dbReference type="STRING" id="927083.DB32_000435"/>
<dbReference type="PIRSF" id="PIRSF006278">
    <property type="entry name" value="ACCD_DCysDesulf"/>
    <property type="match status" value="1"/>
</dbReference>
<accession>A0A0F6VZ32</accession>
<name>A0A0F6VZ32_9BACT</name>
<proteinExistence type="inferred from homology"/>
<feature type="domain" description="Tryptophan synthase beta chain-like PALP" evidence="6">
    <location>
        <begin position="54"/>
        <end position="362"/>
    </location>
</feature>
<evidence type="ECO:0000256" key="5">
    <source>
        <dbReference type="PIRSR" id="PIRSR006278-2"/>
    </source>
</evidence>
<evidence type="ECO:0000256" key="1">
    <source>
        <dbReference type="ARBA" id="ARBA00001933"/>
    </source>
</evidence>
<dbReference type="AlphaFoldDB" id="A0A0F6VZ32"/>
<evidence type="ECO:0000313" key="7">
    <source>
        <dbReference type="EMBL" id="AKF03286.1"/>
    </source>
</evidence>
<keyword evidence="8" id="KW-1185">Reference proteome</keyword>